<proteinExistence type="predicted"/>
<accession>A0A3A1P400</accession>
<dbReference type="AlphaFoldDB" id="A0A3A1P400"/>
<name>A0A3A1P400_9SPHN</name>
<dbReference type="RefSeq" id="WP_119593242.1">
    <property type="nucleotide sequence ID" value="NZ_QXFM01000112.1"/>
</dbReference>
<organism evidence="1 2">
    <name type="scientific">Aurantiacibacter xanthus</name>
    <dbReference type="NCBI Taxonomy" id="1784712"/>
    <lineage>
        <taxon>Bacteria</taxon>
        <taxon>Pseudomonadati</taxon>
        <taxon>Pseudomonadota</taxon>
        <taxon>Alphaproteobacteria</taxon>
        <taxon>Sphingomonadales</taxon>
        <taxon>Erythrobacteraceae</taxon>
        <taxon>Aurantiacibacter</taxon>
    </lineage>
</organism>
<sequence>MSTRAEQSDLEIQAVLRAEIRDLQFRHEVEIALLHATYALILNGPAEGLPTLAEQTRLTLDSVLFDTDWYLETYSDVAQSGMVPAEHYVRAGAFEGRDPGPKFATMAYYFANPDVAEAGWPALVHYVHSGKTEGRPLA</sequence>
<comment type="caution">
    <text evidence="1">The sequence shown here is derived from an EMBL/GenBank/DDBJ whole genome shotgun (WGS) entry which is preliminary data.</text>
</comment>
<gene>
    <name evidence="1" type="ORF">D2V17_13060</name>
</gene>
<dbReference type="Proteomes" id="UP000265366">
    <property type="component" value="Unassembled WGS sequence"/>
</dbReference>
<keyword evidence="2" id="KW-1185">Reference proteome</keyword>
<evidence type="ECO:0000313" key="2">
    <source>
        <dbReference type="Proteomes" id="UP000265366"/>
    </source>
</evidence>
<evidence type="ECO:0000313" key="1">
    <source>
        <dbReference type="EMBL" id="RIV83515.1"/>
    </source>
</evidence>
<dbReference type="EMBL" id="QXFM01000112">
    <property type="protein sequence ID" value="RIV83515.1"/>
    <property type="molecule type" value="Genomic_DNA"/>
</dbReference>
<reference evidence="1 2" key="1">
    <citation type="submission" date="2018-08" db="EMBL/GenBank/DDBJ databases">
        <title>Erythrobacter zhengii sp.nov., a bacterium isolated from deep-sea sediment.</title>
        <authorList>
            <person name="Fang C."/>
            <person name="Wu Y.-H."/>
            <person name="Sun C."/>
            <person name="Wang H."/>
            <person name="Cheng H."/>
            <person name="Meng F.-X."/>
            <person name="Wang C.-S."/>
            <person name="Xu X.-W."/>
        </authorList>
    </citation>
    <scope>NUCLEOTIDE SEQUENCE [LARGE SCALE GENOMIC DNA]</scope>
    <source>
        <strain evidence="1 2">CCTCC AB 2015396</strain>
    </source>
</reference>
<dbReference type="OrthoDB" id="7431723at2"/>
<protein>
    <submittedName>
        <fullName evidence="1">Uncharacterized protein</fullName>
    </submittedName>
</protein>